<dbReference type="Gene3D" id="1.10.1040.20">
    <property type="entry name" value="ProC-like, C-terminal domain"/>
    <property type="match status" value="1"/>
</dbReference>
<feature type="domain" description="DUF2520" evidence="2">
    <location>
        <begin position="130"/>
        <end position="245"/>
    </location>
</feature>
<dbReference type="PANTHER" id="PTHR40459">
    <property type="entry name" value="CONSERVED HYPOTHETICAL ALANINE AND LEUCINE RICH PROTEIN"/>
    <property type="match status" value="1"/>
</dbReference>
<sequence>MRVGFYGASRAGISLGLYFVSKGIEVAGFYNRTYEKAKEAANLTCTRAFQNAKELVKACDIVFLSVSDSAIEEVSKNLEQEISKEKIFAHLSGALPSSAIMVPCKGRFSLHPVQTLRGKVEDIQRLSQAVFSLEGDETGFEAGKIILQKLGNKYIELKKEDKIKYHLAATVASNYLVSLLNFSYNIYRDLKLPDDVIFSMIGPLAKASLENFLNDRLNSLTGPAARGDISTLEKHYMVLSEHQKDTLLELLKLTLELIKERGQFDVFEKLKDFIESKGGRFEL</sequence>
<dbReference type="InterPro" id="IPR036291">
    <property type="entry name" value="NAD(P)-bd_dom_sf"/>
</dbReference>
<evidence type="ECO:0000313" key="3">
    <source>
        <dbReference type="EMBL" id="WAM33261.1"/>
    </source>
</evidence>
<dbReference type="InterPro" id="IPR037108">
    <property type="entry name" value="TM1727-like_C_sf"/>
</dbReference>
<evidence type="ECO:0000313" key="4">
    <source>
        <dbReference type="Proteomes" id="UP001164909"/>
    </source>
</evidence>
<proteinExistence type="predicted"/>
<protein>
    <submittedName>
        <fullName evidence="3">DUF2520 domain-containing protein</fullName>
    </submittedName>
</protein>
<dbReference type="Pfam" id="PF10728">
    <property type="entry name" value="DUF2520"/>
    <property type="match status" value="1"/>
</dbReference>
<name>A0ABY7BP01_9FIRM</name>
<dbReference type="PANTHER" id="PTHR40459:SF1">
    <property type="entry name" value="CONSERVED HYPOTHETICAL ALANINE AND LEUCINE RICH PROTEIN"/>
    <property type="match status" value="1"/>
</dbReference>
<dbReference type="RefSeq" id="WP_045169905.1">
    <property type="nucleotide sequence ID" value="NZ_CP113865.1"/>
</dbReference>
<dbReference type="SUPFAM" id="SSF51735">
    <property type="entry name" value="NAD(P)-binding Rossmann-fold domains"/>
    <property type="match status" value="1"/>
</dbReference>
<dbReference type="EMBL" id="CP113865">
    <property type="protein sequence ID" value="WAM33261.1"/>
    <property type="molecule type" value="Genomic_DNA"/>
</dbReference>
<evidence type="ECO:0000259" key="2">
    <source>
        <dbReference type="Pfam" id="PF10728"/>
    </source>
</evidence>
<dbReference type="InterPro" id="IPR006115">
    <property type="entry name" value="6PGDH_NADP-bd"/>
</dbReference>
<gene>
    <name evidence="3" type="ORF">OTK00_001752</name>
</gene>
<organism evidence="3 4">
    <name type="scientific">Caldicellulosiruptor morganii</name>
    <dbReference type="NCBI Taxonomy" id="1387555"/>
    <lineage>
        <taxon>Bacteria</taxon>
        <taxon>Bacillati</taxon>
        <taxon>Bacillota</taxon>
        <taxon>Bacillota incertae sedis</taxon>
        <taxon>Caldicellulosiruptorales</taxon>
        <taxon>Caldicellulosiruptoraceae</taxon>
        <taxon>Caldicellulosiruptor</taxon>
    </lineage>
</organism>
<evidence type="ECO:0000259" key="1">
    <source>
        <dbReference type="Pfam" id="PF03446"/>
    </source>
</evidence>
<reference evidence="3" key="1">
    <citation type="submission" date="2022-12" db="EMBL/GenBank/DDBJ databases">
        <authorList>
            <person name="Bing R.G."/>
            <person name="Willard D.J."/>
            <person name="Manesh M.J.H."/>
            <person name="Laemthong T."/>
            <person name="Crosby J.R."/>
            <person name="Kelly R.M."/>
        </authorList>
    </citation>
    <scope>NUCLEOTIDE SEQUENCE</scope>
    <source>
        <strain evidence="3">DSM 8990</strain>
    </source>
</reference>
<feature type="domain" description="6-phosphogluconate dehydrogenase NADP-binding" evidence="1">
    <location>
        <begin position="2"/>
        <end position="99"/>
    </location>
</feature>
<dbReference type="Proteomes" id="UP001164909">
    <property type="component" value="Chromosome"/>
</dbReference>
<dbReference type="Pfam" id="PF03446">
    <property type="entry name" value="NAD_binding_2"/>
    <property type="match status" value="1"/>
</dbReference>
<dbReference type="SUPFAM" id="SSF48179">
    <property type="entry name" value="6-phosphogluconate dehydrogenase C-terminal domain-like"/>
    <property type="match status" value="1"/>
</dbReference>
<dbReference type="Gene3D" id="3.40.50.720">
    <property type="entry name" value="NAD(P)-binding Rossmann-like Domain"/>
    <property type="match status" value="1"/>
</dbReference>
<dbReference type="InterPro" id="IPR018931">
    <property type="entry name" value="DUF2520"/>
</dbReference>
<keyword evidence="4" id="KW-1185">Reference proteome</keyword>
<accession>A0ABY7BP01</accession>
<dbReference type="InterPro" id="IPR008927">
    <property type="entry name" value="6-PGluconate_DH-like_C_sf"/>
</dbReference>